<organism evidence="5 6">
    <name type="scientific">Hymenobacter jeollabukensis</name>
    <dbReference type="NCBI Taxonomy" id="2025313"/>
    <lineage>
        <taxon>Bacteria</taxon>
        <taxon>Pseudomonadati</taxon>
        <taxon>Bacteroidota</taxon>
        <taxon>Cytophagia</taxon>
        <taxon>Cytophagales</taxon>
        <taxon>Hymenobacteraceae</taxon>
        <taxon>Hymenobacter</taxon>
    </lineage>
</organism>
<keyword evidence="1" id="KW-0805">Transcription regulation</keyword>
<dbReference type="EMBL" id="VAJM01000016">
    <property type="protein sequence ID" value="TLM88730.1"/>
    <property type="molecule type" value="Genomic_DNA"/>
</dbReference>
<evidence type="ECO:0000256" key="2">
    <source>
        <dbReference type="ARBA" id="ARBA00023125"/>
    </source>
</evidence>
<name>A0A5R8WJ03_9BACT</name>
<comment type="caution">
    <text evidence="5">The sequence shown here is derived from an EMBL/GenBank/DDBJ whole genome shotgun (WGS) entry which is preliminary data.</text>
</comment>
<feature type="domain" description="HTH arsR-type" evidence="4">
    <location>
        <begin position="25"/>
        <end position="124"/>
    </location>
</feature>
<dbReference type="PRINTS" id="PR00778">
    <property type="entry name" value="HTHARSR"/>
</dbReference>
<keyword evidence="6" id="KW-1185">Reference proteome</keyword>
<dbReference type="InterPro" id="IPR011991">
    <property type="entry name" value="ArsR-like_HTH"/>
</dbReference>
<evidence type="ECO:0000256" key="3">
    <source>
        <dbReference type="ARBA" id="ARBA00023163"/>
    </source>
</evidence>
<keyword evidence="3" id="KW-0804">Transcription</keyword>
<evidence type="ECO:0000313" key="5">
    <source>
        <dbReference type="EMBL" id="TLM88730.1"/>
    </source>
</evidence>
<evidence type="ECO:0000256" key="1">
    <source>
        <dbReference type="ARBA" id="ARBA00023015"/>
    </source>
</evidence>
<gene>
    <name evidence="5" type="ORF">FDY95_23130</name>
</gene>
<dbReference type="CDD" id="cd00090">
    <property type="entry name" value="HTH_ARSR"/>
    <property type="match status" value="1"/>
</dbReference>
<dbReference type="InterPro" id="IPR051011">
    <property type="entry name" value="Metal_resp_trans_reg"/>
</dbReference>
<dbReference type="NCBIfam" id="NF033788">
    <property type="entry name" value="HTH_metalloreg"/>
    <property type="match status" value="1"/>
</dbReference>
<dbReference type="GO" id="GO:0003677">
    <property type="term" value="F:DNA binding"/>
    <property type="evidence" value="ECO:0007669"/>
    <property type="project" value="UniProtKB-KW"/>
</dbReference>
<dbReference type="InterPro" id="IPR036388">
    <property type="entry name" value="WH-like_DNA-bd_sf"/>
</dbReference>
<dbReference type="SMART" id="SM00418">
    <property type="entry name" value="HTH_ARSR"/>
    <property type="match status" value="1"/>
</dbReference>
<accession>A0A5R8WJ03</accession>
<dbReference type="AlphaFoldDB" id="A0A5R8WJ03"/>
<dbReference type="PANTHER" id="PTHR43132">
    <property type="entry name" value="ARSENICAL RESISTANCE OPERON REPRESSOR ARSR-RELATED"/>
    <property type="match status" value="1"/>
</dbReference>
<dbReference type="Gene3D" id="1.10.10.10">
    <property type="entry name" value="Winged helix-like DNA-binding domain superfamily/Winged helix DNA-binding domain"/>
    <property type="match status" value="1"/>
</dbReference>
<protein>
    <submittedName>
        <fullName evidence="5">Winged helix-turn-helix transcriptional regulator</fullName>
    </submittedName>
</protein>
<dbReference type="SUPFAM" id="SSF46785">
    <property type="entry name" value="Winged helix' DNA-binding domain"/>
    <property type="match status" value="1"/>
</dbReference>
<dbReference type="GO" id="GO:0003700">
    <property type="term" value="F:DNA-binding transcription factor activity"/>
    <property type="evidence" value="ECO:0007669"/>
    <property type="project" value="InterPro"/>
</dbReference>
<dbReference type="PROSITE" id="PS50987">
    <property type="entry name" value="HTH_ARSR_2"/>
    <property type="match status" value="1"/>
</dbReference>
<dbReference type="InterPro" id="IPR036390">
    <property type="entry name" value="WH_DNA-bd_sf"/>
</dbReference>
<keyword evidence="2" id="KW-0238">DNA-binding</keyword>
<dbReference type="Pfam" id="PF01022">
    <property type="entry name" value="HTH_5"/>
    <property type="match status" value="1"/>
</dbReference>
<dbReference type="Proteomes" id="UP000305517">
    <property type="component" value="Unassembled WGS sequence"/>
</dbReference>
<dbReference type="InterPro" id="IPR001845">
    <property type="entry name" value="HTH_ArsR_DNA-bd_dom"/>
</dbReference>
<dbReference type="RefSeq" id="WP_138081581.1">
    <property type="nucleotide sequence ID" value="NZ_VAJM01000016.1"/>
</dbReference>
<reference evidence="5 6" key="1">
    <citation type="submission" date="2019-05" db="EMBL/GenBank/DDBJ databases">
        <title>Hymenobacter edaphi sp. nov., isolated from abandoned arsenic-contaminated farmland soil.</title>
        <authorList>
            <person name="Nie L."/>
        </authorList>
    </citation>
    <scope>NUCLEOTIDE SEQUENCE [LARGE SCALE GENOMIC DNA]</scope>
    <source>
        <strain evidence="5 6">1-3-3-8</strain>
    </source>
</reference>
<evidence type="ECO:0000259" key="4">
    <source>
        <dbReference type="PROSITE" id="PS50987"/>
    </source>
</evidence>
<sequence>MISSSCIRVFADTAYIEQCQQRLASVEPGLAALAAVLSLAGNRVRLQMLFLLAQEQQLCVCDLADVLQMNVSAISQHLRKLKDGGVIQARKVGQTVFYSLSAAQQPLIHSLLAAASTSHATSAR</sequence>
<dbReference type="PANTHER" id="PTHR43132:SF6">
    <property type="entry name" value="HTH-TYPE TRANSCRIPTIONAL REPRESSOR CZRA"/>
    <property type="match status" value="1"/>
</dbReference>
<dbReference type="OrthoDB" id="9794330at2"/>
<proteinExistence type="predicted"/>
<evidence type="ECO:0000313" key="6">
    <source>
        <dbReference type="Proteomes" id="UP000305517"/>
    </source>
</evidence>